<dbReference type="Proteomes" id="UP000694425">
    <property type="component" value="Unplaced"/>
</dbReference>
<proteinExistence type="predicted"/>
<name>A0A8C7EU00_NEOVI</name>
<accession>A0A8C7EU00</accession>
<keyword evidence="2" id="KW-1185">Reference proteome</keyword>
<evidence type="ECO:0000313" key="1">
    <source>
        <dbReference type="Ensembl" id="ENSNVIP00000022901.1"/>
    </source>
</evidence>
<evidence type="ECO:0000313" key="2">
    <source>
        <dbReference type="Proteomes" id="UP000694425"/>
    </source>
</evidence>
<protein>
    <submittedName>
        <fullName evidence="1">Uncharacterized protein</fullName>
    </submittedName>
</protein>
<reference evidence="1" key="1">
    <citation type="submission" date="2025-08" db="UniProtKB">
        <authorList>
            <consortium name="Ensembl"/>
        </authorList>
    </citation>
    <scope>IDENTIFICATION</scope>
</reference>
<dbReference type="GeneTree" id="ENSGT00960000191483"/>
<reference evidence="1" key="2">
    <citation type="submission" date="2025-09" db="UniProtKB">
        <authorList>
            <consortium name="Ensembl"/>
        </authorList>
    </citation>
    <scope>IDENTIFICATION</scope>
</reference>
<sequence>MTTPKYCDDQPPSHVYLNYHQDSEVTINHQNDPEIYITYIYLSIAQGAAVTAPFICLGSSHHLSGILLLSLAFRSKFMQGHCCYCLLFPCLSFSP</sequence>
<dbReference type="AlphaFoldDB" id="A0A8C7EU00"/>
<dbReference type="Ensembl" id="ENSNVIT00000026639.1">
    <property type="protein sequence ID" value="ENSNVIP00000022901.1"/>
    <property type="gene ID" value="ENSNVIG00000017856.1"/>
</dbReference>
<organism evidence="1 2">
    <name type="scientific">Neovison vison</name>
    <name type="common">American mink</name>
    <name type="synonym">Mustela vison</name>
    <dbReference type="NCBI Taxonomy" id="452646"/>
    <lineage>
        <taxon>Eukaryota</taxon>
        <taxon>Metazoa</taxon>
        <taxon>Chordata</taxon>
        <taxon>Craniata</taxon>
        <taxon>Vertebrata</taxon>
        <taxon>Euteleostomi</taxon>
        <taxon>Mammalia</taxon>
        <taxon>Eutheria</taxon>
        <taxon>Laurasiatheria</taxon>
        <taxon>Carnivora</taxon>
        <taxon>Caniformia</taxon>
        <taxon>Musteloidea</taxon>
        <taxon>Mustelidae</taxon>
        <taxon>Mustelinae</taxon>
        <taxon>Neogale</taxon>
    </lineage>
</organism>